<feature type="region of interest" description="Disordered" evidence="6">
    <location>
        <begin position="571"/>
        <end position="593"/>
    </location>
</feature>
<keyword evidence="12" id="KW-1185">Reference proteome</keyword>
<gene>
    <name evidence="11" type="ORF">B7P43_G04579</name>
</gene>
<feature type="chain" id="PRO_5014412992" description="G-protein coupled receptors family 2 profile 2 domain-containing protein" evidence="8">
    <location>
        <begin position="28"/>
        <end position="593"/>
    </location>
</feature>
<feature type="signal peptide" evidence="8">
    <location>
        <begin position="1"/>
        <end position="27"/>
    </location>
</feature>
<dbReference type="Pfam" id="PF00002">
    <property type="entry name" value="7tm_2"/>
    <property type="match status" value="1"/>
</dbReference>
<dbReference type="InterPro" id="IPR057244">
    <property type="entry name" value="GAIN_B"/>
</dbReference>
<accession>A0A2J7PIC0</accession>
<feature type="compositionally biased region" description="Basic and acidic residues" evidence="6">
    <location>
        <begin position="582"/>
        <end position="593"/>
    </location>
</feature>
<evidence type="ECO:0000256" key="4">
    <source>
        <dbReference type="ARBA" id="ARBA00023136"/>
    </source>
</evidence>
<feature type="transmembrane region" description="Helical" evidence="7">
    <location>
        <begin position="502"/>
        <end position="526"/>
    </location>
</feature>
<dbReference type="InParanoid" id="A0A2J7PIC0"/>
<dbReference type="InterPro" id="IPR000203">
    <property type="entry name" value="GPS"/>
</dbReference>
<evidence type="ECO:0000313" key="12">
    <source>
        <dbReference type="Proteomes" id="UP000235965"/>
    </source>
</evidence>
<keyword evidence="3 7" id="KW-1133">Transmembrane helix</keyword>
<evidence type="ECO:0000256" key="7">
    <source>
        <dbReference type="SAM" id="Phobius"/>
    </source>
</evidence>
<keyword evidence="8" id="KW-0732">Signal</keyword>
<dbReference type="GO" id="GO:0016020">
    <property type="term" value="C:membrane"/>
    <property type="evidence" value="ECO:0007669"/>
    <property type="project" value="UniProtKB-SubCell"/>
</dbReference>
<keyword evidence="5" id="KW-1015">Disulfide bond</keyword>
<comment type="subcellular location">
    <subcellularLocation>
        <location evidence="1">Membrane</location>
        <topology evidence="1">Multi-pass membrane protein</topology>
    </subcellularLocation>
</comment>
<dbReference type="Gene3D" id="2.60.220.50">
    <property type="match status" value="1"/>
</dbReference>
<feature type="transmembrane region" description="Helical" evidence="7">
    <location>
        <begin position="371"/>
        <end position="395"/>
    </location>
</feature>
<evidence type="ECO:0000259" key="10">
    <source>
        <dbReference type="PROSITE" id="PS50261"/>
    </source>
</evidence>
<feature type="transmembrane region" description="Helical" evidence="7">
    <location>
        <begin position="312"/>
        <end position="334"/>
    </location>
</feature>
<dbReference type="Gene3D" id="1.20.1070.10">
    <property type="entry name" value="Rhodopsin 7-helix transmembrane proteins"/>
    <property type="match status" value="1"/>
</dbReference>
<evidence type="ECO:0000313" key="11">
    <source>
        <dbReference type="EMBL" id="PNF16068.1"/>
    </source>
</evidence>
<comment type="caution">
    <text evidence="11">The sequence shown here is derived from an EMBL/GenBank/DDBJ whole genome shotgun (WGS) entry which is preliminary data.</text>
</comment>
<proteinExistence type="predicted"/>
<organism evidence="11 12">
    <name type="scientific">Cryptotermes secundus</name>
    <dbReference type="NCBI Taxonomy" id="105785"/>
    <lineage>
        <taxon>Eukaryota</taxon>
        <taxon>Metazoa</taxon>
        <taxon>Ecdysozoa</taxon>
        <taxon>Arthropoda</taxon>
        <taxon>Hexapoda</taxon>
        <taxon>Insecta</taxon>
        <taxon>Pterygota</taxon>
        <taxon>Neoptera</taxon>
        <taxon>Polyneoptera</taxon>
        <taxon>Dictyoptera</taxon>
        <taxon>Blattodea</taxon>
        <taxon>Blattoidea</taxon>
        <taxon>Termitoidae</taxon>
        <taxon>Kalotermitidae</taxon>
        <taxon>Cryptotermitinae</taxon>
        <taxon>Cryptotermes</taxon>
    </lineage>
</organism>
<keyword evidence="4 7" id="KW-0472">Membrane</keyword>
<evidence type="ECO:0008006" key="13">
    <source>
        <dbReference type="Google" id="ProtNLM"/>
    </source>
</evidence>
<dbReference type="SMART" id="SM00303">
    <property type="entry name" value="GPS"/>
    <property type="match status" value="1"/>
</dbReference>
<dbReference type="EMBL" id="NEVH01025128">
    <property type="protein sequence ID" value="PNF16068.1"/>
    <property type="molecule type" value="Genomic_DNA"/>
</dbReference>
<dbReference type="GO" id="GO:0004930">
    <property type="term" value="F:G protein-coupled receptor activity"/>
    <property type="evidence" value="ECO:0007669"/>
    <property type="project" value="InterPro"/>
</dbReference>
<reference evidence="11 12" key="1">
    <citation type="submission" date="2017-12" db="EMBL/GenBank/DDBJ databases">
        <title>Hemimetabolous genomes reveal molecular basis of termite eusociality.</title>
        <authorList>
            <person name="Harrison M.C."/>
            <person name="Jongepier E."/>
            <person name="Robertson H.M."/>
            <person name="Arning N."/>
            <person name="Bitard-Feildel T."/>
            <person name="Chao H."/>
            <person name="Childers C.P."/>
            <person name="Dinh H."/>
            <person name="Doddapaneni H."/>
            <person name="Dugan S."/>
            <person name="Gowin J."/>
            <person name="Greiner C."/>
            <person name="Han Y."/>
            <person name="Hu H."/>
            <person name="Hughes D.S.T."/>
            <person name="Huylmans A.-K."/>
            <person name="Kemena C."/>
            <person name="Kremer L.P.M."/>
            <person name="Lee S.L."/>
            <person name="Lopez-Ezquerra A."/>
            <person name="Mallet L."/>
            <person name="Monroy-Kuhn J.M."/>
            <person name="Moser A."/>
            <person name="Murali S.C."/>
            <person name="Muzny D.M."/>
            <person name="Otani S."/>
            <person name="Piulachs M.-D."/>
            <person name="Poelchau M."/>
            <person name="Qu J."/>
            <person name="Schaub F."/>
            <person name="Wada-Katsumata A."/>
            <person name="Worley K.C."/>
            <person name="Xie Q."/>
            <person name="Ylla G."/>
            <person name="Poulsen M."/>
            <person name="Gibbs R.A."/>
            <person name="Schal C."/>
            <person name="Richards S."/>
            <person name="Belles X."/>
            <person name="Korb J."/>
            <person name="Bornberg-Bauer E."/>
        </authorList>
    </citation>
    <scope>NUCLEOTIDE SEQUENCE [LARGE SCALE GENOMIC DNA]</scope>
    <source>
        <tissue evidence="11">Whole body</tissue>
    </source>
</reference>
<dbReference type="InterPro" id="IPR053066">
    <property type="entry name" value="ADGR_G7"/>
</dbReference>
<evidence type="ECO:0000256" key="1">
    <source>
        <dbReference type="ARBA" id="ARBA00004141"/>
    </source>
</evidence>
<feature type="domain" description="G-protein coupled receptors family 2 profile 2" evidence="10">
    <location>
        <begin position="310"/>
        <end position="554"/>
    </location>
</feature>
<feature type="transmembrane region" description="Helical" evidence="7">
    <location>
        <begin position="532"/>
        <end position="553"/>
    </location>
</feature>
<evidence type="ECO:0000256" key="6">
    <source>
        <dbReference type="SAM" id="MobiDB-lite"/>
    </source>
</evidence>
<feature type="transmembrane region" description="Helical" evidence="7">
    <location>
        <begin position="458"/>
        <end position="481"/>
    </location>
</feature>
<dbReference type="PROSITE" id="PS50221">
    <property type="entry name" value="GAIN_B"/>
    <property type="match status" value="1"/>
</dbReference>
<dbReference type="InterPro" id="IPR046338">
    <property type="entry name" value="GAIN_dom_sf"/>
</dbReference>
<evidence type="ECO:0000256" key="8">
    <source>
        <dbReference type="SAM" id="SignalP"/>
    </source>
</evidence>
<sequence>MPTISAISVTITITTLLMVQSGGGSEAESSLTSSHRFDPYESVPKTWDSRGLLQWSIKNASLASAEHDLEIISQKRVISITDFEAATGVVDHVLQMNYSTLSTAREDVSVIVRKLDAVLTRVRLAPGESWKGVKQQLATFVLNMEQEPPVAVALETRGRSGGLEGSSLHAIRSAYEIESPNVDVAVLLPRQLTTQFSHIALAIFSDDSAFQDPAHKANSRIVSISMIGATELQYGQYVDIVFRPWEDKGNKTCVFWDFTLAGGAWSAEGCELLASADTVHDVCRCKHLTHFAEIISPPGIAVDPAHRQVLDIISVVGCSLSLVGLLGIFFTGASFQQWRENLGNKILLHMSTAVSINMLTFLIVATGLLRTYVLCMIFGVMLHYSILASFCWMLVSAGLQFMRLITVLGSQHISHLLLKVSLFAWGAPLLPVAVLLSVDLGSYTPDGRGFCYPGGLGFYLAVLTPVLMIVTANLIVFGMILQRMFAGHTIRRHVQSKRKLAMRQVTTSVLLFFLLGLSWVFGLMAGLSTLCAYLFCVTATLQGFVLFLFFVLGEKKARHYWTRGSAIRRPATSTASTPAERMNLRRREETTGP</sequence>
<dbReference type="PRINTS" id="PR00249">
    <property type="entry name" value="GPCRSECRETIN"/>
</dbReference>
<feature type="transmembrane region" description="Helical" evidence="7">
    <location>
        <begin position="346"/>
        <end position="365"/>
    </location>
</feature>
<dbReference type="Proteomes" id="UP000235965">
    <property type="component" value="Unassembled WGS sequence"/>
</dbReference>
<dbReference type="STRING" id="105785.A0A2J7PIC0"/>
<dbReference type="AlphaFoldDB" id="A0A2J7PIC0"/>
<evidence type="ECO:0000256" key="2">
    <source>
        <dbReference type="ARBA" id="ARBA00022692"/>
    </source>
</evidence>
<evidence type="ECO:0000256" key="5">
    <source>
        <dbReference type="ARBA" id="ARBA00023157"/>
    </source>
</evidence>
<keyword evidence="2 7" id="KW-0812">Transmembrane</keyword>
<dbReference type="InterPro" id="IPR000832">
    <property type="entry name" value="GPCR_2_secretin-like"/>
</dbReference>
<feature type="domain" description="GAIN-B" evidence="9">
    <location>
        <begin position="164"/>
        <end position="301"/>
    </location>
</feature>
<dbReference type="CDD" id="cd15040">
    <property type="entry name" value="7tmB2_Adhesion"/>
    <property type="match status" value="1"/>
</dbReference>
<dbReference type="Pfam" id="PF01825">
    <property type="entry name" value="GPS"/>
    <property type="match status" value="1"/>
</dbReference>
<name>A0A2J7PIC0_9NEOP</name>
<evidence type="ECO:0000256" key="3">
    <source>
        <dbReference type="ARBA" id="ARBA00022989"/>
    </source>
</evidence>
<dbReference type="PANTHER" id="PTHR47767">
    <property type="entry name" value="ADHESION G PROTEIN-COUPLED RECEPTOR G7"/>
    <property type="match status" value="1"/>
</dbReference>
<dbReference type="PANTHER" id="PTHR47767:SF1">
    <property type="entry name" value="ADHESION G PROTEIN-COUPLED RECEPTOR G7"/>
    <property type="match status" value="1"/>
</dbReference>
<dbReference type="GO" id="GO:0007166">
    <property type="term" value="P:cell surface receptor signaling pathway"/>
    <property type="evidence" value="ECO:0007669"/>
    <property type="project" value="InterPro"/>
</dbReference>
<feature type="transmembrane region" description="Helical" evidence="7">
    <location>
        <begin position="416"/>
        <end position="438"/>
    </location>
</feature>
<dbReference type="InterPro" id="IPR017981">
    <property type="entry name" value="GPCR_2-like_7TM"/>
</dbReference>
<evidence type="ECO:0000259" key="9">
    <source>
        <dbReference type="PROSITE" id="PS50221"/>
    </source>
</evidence>
<dbReference type="PROSITE" id="PS50261">
    <property type="entry name" value="G_PROTEIN_RECEP_F2_4"/>
    <property type="match status" value="1"/>
</dbReference>
<protein>
    <recommendedName>
        <fullName evidence="13">G-protein coupled receptors family 2 profile 2 domain-containing protein</fullName>
    </recommendedName>
</protein>
<dbReference type="OrthoDB" id="10037534at2759"/>